<keyword evidence="3 9" id="KW-0813">Transport</keyword>
<keyword evidence="7 9" id="KW-1133">Transmembrane helix</keyword>
<accession>A0A4R3YLQ2</accession>
<name>A0A4R3YLQ2_9GAMM</name>
<dbReference type="PANTHER" id="PTHR42929">
    <property type="entry name" value="INNER MEMBRANE ABC TRANSPORTER PERMEASE PROTEIN YDCU-RELATED-RELATED"/>
    <property type="match status" value="1"/>
</dbReference>
<feature type="transmembrane region" description="Helical" evidence="9">
    <location>
        <begin position="245"/>
        <end position="266"/>
    </location>
</feature>
<feature type="domain" description="ABC transmembrane type-1" evidence="10">
    <location>
        <begin position="60"/>
        <end position="266"/>
    </location>
</feature>
<keyword evidence="5" id="KW-0997">Cell inner membrane</keyword>
<reference evidence="11 12" key="1">
    <citation type="submission" date="2019-03" db="EMBL/GenBank/DDBJ databases">
        <title>Genomic Encyclopedia of Type Strains, Phase IV (KMG-IV): sequencing the most valuable type-strain genomes for metagenomic binning, comparative biology and taxonomic classification.</title>
        <authorList>
            <person name="Goeker M."/>
        </authorList>
    </citation>
    <scope>NUCLEOTIDE SEQUENCE [LARGE SCALE GENOMIC DNA]</scope>
    <source>
        <strain evidence="11 12">DSM 19580</strain>
    </source>
</reference>
<dbReference type="CDD" id="cd06261">
    <property type="entry name" value="TM_PBP2"/>
    <property type="match status" value="1"/>
</dbReference>
<evidence type="ECO:0000256" key="7">
    <source>
        <dbReference type="ARBA" id="ARBA00022989"/>
    </source>
</evidence>
<evidence type="ECO:0000256" key="2">
    <source>
        <dbReference type="ARBA" id="ARBA00007069"/>
    </source>
</evidence>
<comment type="caution">
    <text evidence="11">The sequence shown here is derived from an EMBL/GenBank/DDBJ whole genome shotgun (WGS) entry which is preliminary data.</text>
</comment>
<dbReference type="AlphaFoldDB" id="A0A4R3YLQ2"/>
<evidence type="ECO:0000313" key="11">
    <source>
        <dbReference type="EMBL" id="TCV93725.1"/>
    </source>
</evidence>
<dbReference type="InterPro" id="IPR000515">
    <property type="entry name" value="MetI-like"/>
</dbReference>
<protein>
    <submittedName>
        <fullName evidence="11">Putative spermidine/putrescine transport system permease protein</fullName>
    </submittedName>
</protein>
<keyword evidence="6 9" id="KW-0812">Transmembrane</keyword>
<dbReference type="Pfam" id="PF00528">
    <property type="entry name" value="BPD_transp_1"/>
    <property type="match status" value="1"/>
</dbReference>
<dbReference type="Gene3D" id="1.10.3720.10">
    <property type="entry name" value="MetI-like"/>
    <property type="match status" value="1"/>
</dbReference>
<organism evidence="11 12">
    <name type="scientific">Biostraticola tofi</name>
    <dbReference type="NCBI Taxonomy" id="466109"/>
    <lineage>
        <taxon>Bacteria</taxon>
        <taxon>Pseudomonadati</taxon>
        <taxon>Pseudomonadota</taxon>
        <taxon>Gammaproteobacteria</taxon>
        <taxon>Enterobacterales</taxon>
        <taxon>Bruguierivoracaceae</taxon>
        <taxon>Biostraticola</taxon>
    </lineage>
</organism>
<comment type="similarity">
    <text evidence="2">Belongs to the binding-protein-dependent transport system permease family. CysTW subfamily.</text>
</comment>
<evidence type="ECO:0000259" key="10">
    <source>
        <dbReference type="PROSITE" id="PS50928"/>
    </source>
</evidence>
<dbReference type="InterPro" id="IPR035906">
    <property type="entry name" value="MetI-like_sf"/>
</dbReference>
<dbReference type="EMBL" id="SMCR01000008">
    <property type="protein sequence ID" value="TCV93725.1"/>
    <property type="molecule type" value="Genomic_DNA"/>
</dbReference>
<keyword evidence="4" id="KW-1003">Cell membrane</keyword>
<feature type="transmembrane region" description="Helical" evidence="9">
    <location>
        <begin position="60"/>
        <end position="86"/>
    </location>
</feature>
<keyword evidence="8 9" id="KW-0472">Membrane</keyword>
<evidence type="ECO:0000256" key="6">
    <source>
        <dbReference type="ARBA" id="ARBA00022692"/>
    </source>
</evidence>
<dbReference type="PROSITE" id="PS50928">
    <property type="entry name" value="ABC_TM1"/>
    <property type="match status" value="1"/>
</dbReference>
<keyword evidence="12" id="KW-1185">Reference proteome</keyword>
<comment type="subcellular location">
    <subcellularLocation>
        <location evidence="1">Cell inner membrane</location>
        <topology evidence="1">Multi-pass membrane protein</topology>
    </subcellularLocation>
    <subcellularLocation>
        <location evidence="9">Cell membrane</location>
        <topology evidence="9">Multi-pass membrane protein</topology>
    </subcellularLocation>
</comment>
<evidence type="ECO:0000313" key="12">
    <source>
        <dbReference type="Proteomes" id="UP000295719"/>
    </source>
</evidence>
<evidence type="ECO:0000256" key="4">
    <source>
        <dbReference type="ARBA" id="ARBA00022475"/>
    </source>
</evidence>
<feature type="transmembrane region" description="Helical" evidence="9">
    <location>
        <begin position="98"/>
        <end position="118"/>
    </location>
</feature>
<evidence type="ECO:0000256" key="1">
    <source>
        <dbReference type="ARBA" id="ARBA00004429"/>
    </source>
</evidence>
<proteinExistence type="inferred from homology"/>
<evidence type="ECO:0000256" key="5">
    <source>
        <dbReference type="ARBA" id="ARBA00022519"/>
    </source>
</evidence>
<feature type="transmembrane region" description="Helical" evidence="9">
    <location>
        <begin position="189"/>
        <end position="214"/>
    </location>
</feature>
<gene>
    <name evidence="11" type="ORF">EDC52_108108</name>
</gene>
<evidence type="ECO:0000256" key="3">
    <source>
        <dbReference type="ARBA" id="ARBA00022448"/>
    </source>
</evidence>
<evidence type="ECO:0000256" key="9">
    <source>
        <dbReference type="RuleBase" id="RU363032"/>
    </source>
</evidence>
<evidence type="ECO:0000256" key="8">
    <source>
        <dbReference type="ARBA" id="ARBA00023136"/>
    </source>
</evidence>
<dbReference type="GO" id="GO:0005886">
    <property type="term" value="C:plasma membrane"/>
    <property type="evidence" value="ECO:0007669"/>
    <property type="project" value="UniProtKB-SubCell"/>
</dbReference>
<dbReference type="GO" id="GO:0055085">
    <property type="term" value="P:transmembrane transport"/>
    <property type="evidence" value="ECO:0007669"/>
    <property type="project" value="InterPro"/>
</dbReference>
<dbReference type="PANTHER" id="PTHR42929:SF5">
    <property type="entry name" value="ABC TRANSPORTER PERMEASE PROTEIN"/>
    <property type="match status" value="1"/>
</dbReference>
<feature type="transmembrane region" description="Helical" evidence="9">
    <location>
        <begin position="146"/>
        <end position="168"/>
    </location>
</feature>
<dbReference type="SUPFAM" id="SSF161098">
    <property type="entry name" value="MetI-like"/>
    <property type="match status" value="1"/>
</dbReference>
<sequence>MLLLLLLPGLLAMSVTFFAPMLWLIRASFSSSAFEAASGADWTLDAYRAALLDPFYWRVAGNTLVLGLTVSLAAVVLSYPIALFLARSNSRWRGLLTALAVAPLLTSAVVRTYGWMVLLSDKGVINSLLMSWAWISAPLKLTNNSFGATVALVEILMPYAILAMLSGFGRLNRQLEEAAAMLGASRPRIFWRIILPLSLPGVLTAALLVFVLAISSFVTPRLMGGGRVFVLGTEVFSEATVTLNWPLAAALSVVLLVLFSSIIFLYQRALRTLET</sequence>
<dbReference type="Proteomes" id="UP000295719">
    <property type="component" value="Unassembled WGS sequence"/>
</dbReference>